<protein>
    <recommendedName>
        <fullName evidence="4">DUF4352 domain-containing protein</fullName>
    </recommendedName>
</protein>
<organism evidence="2 3">
    <name type="scientific">Gracilibacillus orientalis</name>
    <dbReference type="NCBI Taxonomy" id="334253"/>
    <lineage>
        <taxon>Bacteria</taxon>
        <taxon>Bacillati</taxon>
        <taxon>Bacillota</taxon>
        <taxon>Bacilli</taxon>
        <taxon>Bacillales</taxon>
        <taxon>Bacillaceae</taxon>
        <taxon>Gracilibacillus</taxon>
    </lineage>
</organism>
<dbReference type="STRING" id="334253.SAMN04487943_11079"/>
<evidence type="ECO:0008006" key="4">
    <source>
        <dbReference type="Google" id="ProtNLM"/>
    </source>
</evidence>
<accession>A0A1I4P5C4</accession>
<dbReference type="RefSeq" id="WP_091484835.1">
    <property type="nucleotide sequence ID" value="NZ_FOTR01000010.1"/>
</dbReference>
<dbReference type="AlphaFoldDB" id="A0A1I4P5C4"/>
<keyword evidence="3" id="KW-1185">Reference proteome</keyword>
<gene>
    <name evidence="2" type="ORF">SAMN04487943_11079</name>
</gene>
<feature type="region of interest" description="Disordered" evidence="1">
    <location>
        <begin position="24"/>
        <end position="60"/>
    </location>
</feature>
<name>A0A1I4P5C4_9BACI</name>
<evidence type="ECO:0000313" key="3">
    <source>
        <dbReference type="Proteomes" id="UP000198565"/>
    </source>
</evidence>
<feature type="compositionally biased region" description="Acidic residues" evidence="1">
    <location>
        <begin position="24"/>
        <end position="35"/>
    </location>
</feature>
<dbReference type="OrthoDB" id="9838998at2"/>
<feature type="compositionally biased region" description="Acidic residues" evidence="1">
    <location>
        <begin position="43"/>
        <end position="55"/>
    </location>
</feature>
<dbReference type="PROSITE" id="PS51257">
    <property type="entry name" value="PROKAR_LIPOPROTEIN"/>
    <property type="match status" value="1"/>
</dbReference>
<reference evidence="3" key="1">
    <citation type="submission" date="2016-10" db="EMBL/GenBank/DDBJ databases">
        <authorList>
            <person name="Varghese N."/>
            <person name="Submissions S."/>
        </authorList>
    </citation>
    <scope>NUCLEOTIDE SEQUENCE [LARGE SCALE GENOMIC DNA]</scope>
    <source>
        <strain evidence="3">CGMCC 1.4250</strain>
    </source>
</reference>
<evidence type="ECO:0000313" key="2">
    <source>
        <dbReference type="EMBL" id="SFM22816.1"/>
    </source>
</evidence>
<proteinExistence type="predicted"/>
<sequence length="205" mass="23421">MKRKLVLITVFLVLIILVACNEETNVEQEETEEPVPEEHEAEKETEEQDEAEDTEGNNSDDAVTEALETFPDAVRLGEVIEYESEDSASQDHINQKINHFHFADEIDGVEPSNDFFLVVNITIENLIDDYFYGVNFLSSVARDDKRTTYNREPGELEEELTDEGDGVSTGDIIYDVNESKFYRISMHGDKEFILFPDEAEEAPEE</sequence>
<dbReference type="Proteomes" id="UP000198565">
    <property type="component" value="Unassembled WGS sequence"/>
</dbReference>
<dbReference type="EMBL" id="FOTR01000010">
    <property type="protein sequence ID" value="SFM22816.1"/>
    <property type="molecule type" value="Genomic_DNA"/>
</dbReference>
<evidence type="ECO:0000256" key="1">
    <source>
        <dbReference type="SAM" id="MobiDB-lite"/>
    </source>
</evidence>